<protein>
    <submittedName>
        <fullName evidence="3">Phosphotransferase</fullName>
    </submittedName>
</protein>
<proteinExistence type="inferred from homology"/>
<dbReference type="InterPro" id="IPR002575">
    <property type="entry name" value="Aminoglycoside_PTrfase"/>
</dbReference>
<dbReference type="PANTHER" id="PTHR21064:SF6">
    <property type="entry name" value="AMINOGLYCOSIDE PHOSPHOTRANSFERASE DOMAIN-CONTAINING PROTEIN"/>
    <property type="match status" value="1"/>
</dbReference>
<dbReference type="InterPro" id="IPR011009">
    <property type="entry name" value="Kinase-like_dom_sf"/>
</dbReference>
<name>A0ABY5SCH7_9BACL</name>
<dbReference type="PANTHER" id="PTHR21064">
    <property type="entry name" value="AMINOGLYCOSIDE PHOSPHOTRANSFERASE DOMAIN-CONTAINING PROTEIN-RELATED"/>
    <property type="match status" value="1"/>
</dbReference>
<dbReference type="Gene3D" id="3.30.200.20">
    <property type="entry name" value="Phosphorylase Kinase, domain 1"/>
    <property type="match status" value="1"/>
</dbReference>
<reference evidence="3" key="1">
    <citation type="submission" date="2022-01" db="EMBL/GenBank/DDBJ databases">
        <title>Paenibacillus spongiae sp. nov., isolated from marine sponge.</title>
        <authorList>
            <person name="Li Z."/>
            <person name="Zhang M."/>
        </authorList>
    </citation>
    <scope>NUCLEOTIDE SEQUENCE</scope>
    <source>
        <strain evidence="3">PHS-Z3</strain>
    </source>
</reference>
<keyword evidence="4" id="KW-1185">Reference proteome</keyword>
<dbReference type="SUPFAM" id="SSF56112">
    <property type="entry name" value="Protein kinase-like (PK-like)"/>
    <property type="match status" value="1"/>
</dbReference>
<organism evidence="3 4">
    <name type="scientific">Paenibacillus spongiae</name>
    <dbReference type="NCBI Taxonomy" id="2909671"/>
    <lineage>
        <taxon>Bacteria</taxon>
        <taxon>Bacillati</taxon>
        <taxon>Bacillota</taxon>
        <taxon>Bacilli</taxon>
        <taxon>Bacillales</taxon>
        <taxon>Paenibacillaceae</taxon>
        <taxon>Paenibacillus</taxon>
    </lineage>
</organism>
<dbReference type="EMBL" id="CP091430">
    <property type="protein sequence ID" value="UVI30430.1"/>
    <property type="molecule type" value="Genomic_DNA"/>
</dbReference>
<feature type="domain" description="Aminoglycoside phosphotransferase" evidence="2">
    <location>
        <begin position="23"/>
        <end position="219"/>
    </location>
</feature>
<dbReference type="Gene3D" id="3.90.1200.10">
    <property type="match status" value="1"/>
</dbReference>
<evidence type="ECO:0000259" key="2">
    <source>
        <dbReference type="Pfam" id="PF01636"/>
    </source>
</evidence>
<dbReference type="Proteomes" id="UP001057877">
    <property type="component" value="Chromosome"/>
</dbReference>
<dbReference type="RefSeq" id="WP_258386494.1">
    <property type="nucleotide sequence ID" value="NZ_CP091430.1"/>
</dbReference>
<evidence type="ECO:0000256" key="1">
    <source>
        <dbReference type="ARBA" id="ARBA00038240"/>
    </source>
</evidence>
<comment type="similarity">
    <text evidence="1">Belongs to the pseudomonas-type ThrB family.</text>
</comment>
<evidence type="ECO:0000313" key="4">
    <source>
        <dbReference type="Proteomes" id="UP001057877"/>
    </source>
</evidence>
<dbReference type="Pfam" id="PF01636">
    <property type="entry name" value="APH"/>
    <property type="match status" value="1"/>
</dbReference>
<accession>A0ABY5SCH7</accession>
<dbReference type="InterPro" id="IPR050249">
    <property type="entry name" value="Pseudomonas-type_ThrB"/>
</dbReference>
<sequence>MEERILQFLHETYPIHCDLVEAVTNEMYRCRAAEGGFFVRITNYKTDREQAEEVNWVNFLYHEGIGVPQPIPSRKGTFVEKVMLDEEKLAVVFQAAPGIHLPRSQWNSSIFRKLGQQMGRMHRASRAYTEREAAVYIKDWHDNDEYDFLAHIPREETVIRDMARDVLDRVNKLPRDPDYYGIIHGDLWLENILVDRDHKLTMIDFQDCEKHYYGFDLAVPIYSALEFSFAGKGNIGEYAQSIAGALIEGYQEENDLPAEVLQHMPIFMKLKELFEYNLMHMYWNRDELTEEQVRIMNLYRIRIEQNHVIKI</sequence>
<evidence type="ECO:0000313" key="3">
    <source>
        <dbReference type="EMBL" id="UVI30430.1"/>
    </source>
</evidence>
<gene>
    <name evidence="3" type="ORF">L1F29_00625</name>
</gene>